<dbReference type="EMBL" id="JAGKQM010000018">
    <property type="protein sequence ID" value="KAH0862112.1"/>
    <property type="molecule type" value="Genomic_DNA"/>
</dbReference>
<comment type="caution">
    <text evidence="1">The sequence shown here is derived from an EMBL/GenBank/DDBJ whole genome shotgun (WGS) entry which is preliminary data.</text>
</comment>
<name>A0ABQ7Y1P6_BRANA</name>
<proteinExistence type="predicted"/>
<organism evidence="1 2">
    <name type="scientific">Brassica napus</name>
    <name type="common">Rape</name>
    <dbReference type="NCBI Taxonomy" id="3708"/>
    <lineage>
        <taxon>Eukaryota</taxon>
        <taxon>Viridiplantae</taxon>
        <taxon>Streptophyta</taxon>
        <taxon>Embryophyta</taxon>
        <taxon>Tracheophyta</taxon>
        <taxon>Spermatophyta</taxon>
        <taxon>Magnoliopsida</taxon>
        <taxon>eudicotyledons</taxon>
        <taxon>Gunneridae</taxon>
        <taxon>Pentapetalae</taxon>
        <taxon>rosids</taxon>
        <taxon>malvids</taxon>
        <taxon>Brassicales</taxon>
        <taxon>Brassicaceae</taxon>
        <taxon>Brassiceae</taxon>
        <taxon>Brassica</taxon>
    </lineage>
</organism>
<evidence type="ECO:0000313" key="1">
    <source>
        <dbReference type="EMBL" id="KAH0862112.1"/>
    </source>
</evidence>
<keyword evidence="2" id="KW-1185">Reference proteome</keyword>
<protein>
    <submittedName>
        <fullName evidence="1">Uncharacterized protein</fullName>
    </submittedName>
</protein>
<dbReference type="Proteomes" id="UP000824890">
    <property type="component" value="Unassembled WGS sequence"/>
</dbReference>
<sequence>MINTKSIYIKICLLHSCASTSASGQKVEVSLFYMLLGCDKESVTGRISLSFDNPNTTAVKNGDAS</sequence>
<reference evidence="1 2" key="1">
    <citation type="submission" date="2021-05" db="EMBL/GenBank/DDBJ databases">
        <title>Genome Assembly of Synthetic Allotetraploid Brassica napus Reveals Homoeologous Exchanges between Subgenomes.</title>
        <authorList>
            <person name="Davis J.T."/>
        </authorList>
    </citation>
    <scope>NUCLEOTIDE SEQUENCE [LARGE SCALE GENOMIC DNA]</scope>
    <source>
        <strain evidence="2">cv. Da-Ae</strain>
        <tissue evidence="1">Seedling</tissue>
    </source>
</reference>
<accession>A0ABQ7Y1P6</accession>
<gene>
    <name evidence="1" type="ORF">HID58_079323</name>
</gene>
<evidence type="ECO:0000313" key="2">
    <source>
        <dbReference type="Proteomes" id="UP000824890"/>
    </source>
</evidence>